<dbReference type="Proteomes" id="UP000469215">
    <property type="component" value="Unassembled WGS sequence"/>
</dbReference>
<keyword evidence="3 9" id="KW-0548">Nucleotidyltransferase</keyword>
<evidence type="ECO:0000256" key="2">
    <source>
        <dbReference type="ARBA" id="ARBA00022679"/>
    </source>
</evidence>
<evidence type="ECO:0000256" key="7">
    <source>
        <dbReference type="ARBA" id="ARBA00049244"/>
    </source>
</evidence>
<comment type="caution">
    <text evidence="9">The sequence shown here is derived from an EMBL/GenBank/DDBJ whole genome shotgun (WGS) entry which is preliminary data.</text>
</comment>
<dbReference type="Gene3D" id="3.40.50.300">
    <property type="entry name" value="P-loop containing nucleotide triphosphate hydrolases"/>
    <property type="match status" value="1"/>
</dbReference>
<dbReference type="SUPFAM" id="SSF48019">
    <property type="entry name" value="post-AAA+ oligomerization domain-like"/>
    <property type="match status" value="1"/>
</dbReference>
<keyword evidence="4" id="KW-0235">DNA replication</keyword>
<evidence type="ECO:0000256" key="6">
    <source>
        <dbReference type="ARBA" id="ARBA00034754"/>
    </source>
</evidence>
<dbReference type="Gene3D" id="1.20.272.10">
    <property type="match status" value="1"/>
</dbReference>
<evidence type="ECO:0000256" key="5">
    <source>
        <dbReference type="ARBA" id="ARBA00022932"/>
    </source>
</evidence>
<accession>A0A6N9H924</accession>
<dbReference type="GO" id="GO:0003887">
    <property type="term" value="F:DNA-directed DNA polymerase activity"/>
    <property type="evidence" value="ECO:0007669"/>
    <property type="project" value="UniProtKB-KW"/>
</dbReference>
<name>A0A6N9H924_9MICO</name>
<feature type="domain" description="DNA polymerase III delta subunit-like C-terminal" evidence="8">
    <location>
        <begin position="207"/>
        <end position="319"/>
    </location>
</feature>
<dbReference type="EMBL" id="WWEQ01000057">
    <property type="protein sequence ID" value="MYM20523.1"/>
    <property type="molecule type" value="Genomic_DNA"/>
</dbReference>
<dbReference type="InterPro" id="IPR027417">
    <property type="entry name" value="P-loop_NTPase"/>
</dbReference>
<dbReference type="PANTHER" id="PTHR34388">
    <property type="entry name" value="DNA POLYMERASE III SUBUNIT DELTA"/>
    <property type="match status" value="1"/>
</dbReference>
<gene>
    <name evidence="9" type="primary">holA</name>
    <name evidence="9" type="ORF">GSY69_11240</name>
</gene>
<dbReference type="GO" id="GO:0006261">
    <property type="term" value="P:DNA-templated DNA replication"/>
    <property type="evidence" value="ECO:0007669"/>
    <property type="project" value="TreeGrafter"/>
</dbReference>
<evidence type="ECO:0000313" key="9">
    <source>
        <dbReference type="EMBL" id="MYM20523.1"/>
    </source>
</evidence>
<evidence type="ECO:0000259" key="8">
    <source>
        <dbReference type="Pfam" id="PF21694"/>
    </source>
</evidence>
<dbReference type="InterPro" id="IPR048466">
    <property type="entry name" value="DNA_pol3_delta-like_C"/>
</dbReference>
<keyword evidence="5" id="KW-0239">DNA-directed DNA polymerase</keyword>
<dbReference type="EC" id="2.7.7.7" evidence="1"/>
<dbReference type="Pfam" id="PF21694">
    <property type="entry name" value="DNA_pol3_delta_C"/>
    <property type="match status" value="1"/>
</dbReference>
<dbReference type="InterPro" id="IPR005790">
    <property type="entry name" value="DNA_polIII_delta"/>
</dbReference>
<reference evidence="9 10" key="1">
    <citation type="submission" date="2020-01" db="EMBL/GenBank/DDBJ databases">
        <authorList>
            <person name="Deng T."/>
        </authorList>
    </citation>
    <scope>NUCLEOTIDE SEQUENCE [LARGE SCALE GENOMIC DNA]</scope>
    <source>
        <strain evidence="9 10">5221</strain>
    </source>
</reference>
<evidence type="ECO:0000256" key="1">
    <source>
        <dbReference type="ARBA" id="ARBA00012417"/>
    </source>
</evidence>
<evidence type="ECO:0000313" key="10">
    <source>
        <dbReference type="Proteomes" id="UP000469215"/>
    </source>
</evidence>
<protein>
    <recommendedName>
        <fullName evidence="1">DNA-directed DNA polymerase</fullName>
        <ecNumber evidence="1">2.7.7.7</ecNumber>
    </recommendedName>
</protein>
<proteinExistence type="inferred from homology"/>
<dbReference type="InterPro" id="IPR008921">
    <property type="entry name" value="DNA_pol3_clamp-load_cplx_C"/>
</dbReference>
<evidence type="ECO:0000256" key="4">
    <source>
        <dbReference type="ARBA" id="ARBA00022705"/>
    </source>
</evidence>
<evidence type="ECO:0000256" key="3">
    <source>
        <dbReference type="ARBA" id="ARBA00022695"/>
    </source>
</evidence>
<keyword evidence="10" id="KW-1185">Reference proteome</keyword>
<dbReference type="GO" id="GO:0003677">
    <property type="term" value="F:DNA binding"/>
    <property type="evidence" value="ECO:0007669"/>
    <property type="project" value="InterPro"/>
</dbReference>
<dbReference type="SUPFAM" id="SSF52540">
    <property type="entry name" value="P-loop containing nucleoside triphosphate hydrolases"/>
    <property type="match status" value="1"/>
</dbReference>
<dbReference type="AlphaFoldDB" id="A0A6N9H924"/>
<comment type="catalytic activity">
    <reaction evidence="7">
        <text>DNA(n) + a 2'-deoxyribonucleoside 5'-triphosphate = DNA(n+1) + diphosphate</text>
        <dbReference type="Rhea" id="RHEA:22508"/>
        <dbReference type="Rhea" id="RHEA-COMP:17339"/>
        <dbReference type="Rhea" id="RHEA-COMP:17340"/>
        <dbReference type="ChEBI" id="CHEBI:33019"/>
        <dbReference type="ChEBI" id="CHEBI:61560"/>
        <dbReference type="ChEBI" id="CHEBI:173112"/>
        <dbReference type="EC" id="2.7.7.7"/>
    </reaction>
</comment>
<comment type="similarity">
    <text evidence="6">Belongs to the DNA polymerase HolA subunit family.</text>
</comment>
<dbReference type="PANTHER" id="PTHR34388:SF1">
    <property type="entry name" value="DNA POLYMERASE III SUBUNIT DELTA"/>
    <property type="match status" value="1"/>
</dbReference>
<organism evidence="9 10">
    <name type="scientific">Brevibacterium rongguiense</name>
    <dbReference type="NCBI Taxonomy" id="2695267"/>
    <lineage>
        <taxon>Bacteria</taxon>
        <taxon>Bacillati</taxon>
        <taxon>Actinomycetota</taxon>
        <taxon>Actinomycetes</taxon>
        <taxon>Micrococcales</taxon>
        <taxon>Brevibacteriaceae</taxon>
        <taxon>Brevibacterium</taxon>
    </lineage>
</organism>
<dbReference type="RefSeq" id="WP_160953938.1">
    <property type="nucleotide sequence ID" value="NZ_WWEQ01000057.1"/>
</dbReference>
<sequence length="329" mass="34492">MAAKKTSLTSWRKAAPAPVVLIQGSEAVLVRRAQDRIIAAARRRADPETTFLDAAAYAAGELDMACAPSLFSAQKLVVVDSLAGMSDDFLADALAYVADPNPDAMLILKHGGGNRGQRLLKAIEAGGHPRIDAKPLTSDADKQAYAQQEFDEAQRRIEPEALAALLAALGQDLSELAAGVEQLLADTQGPITTAVVDRYYGGRVEATGFKVADAAVAGRGAEALGLLRHALATGTDPVPIVAAVALKLRQLAKVQGVSGSAGQAAAELKMAPWQVDRARREARQWNEVALGEALMHAAAADEAVKGGGRDPVYAVERLVAGVARRARVR</sequence>
<dbReference type="GO" id="GO:0009360">
    <property type="term" value="C:DNA polymerase III complex"/>
    <property type="evidence" value="ECO:0007669"/>
    <property type="project" value="TreeGrafter"/>
</dbReference>
<dbReference type="NCBIfam" id="TIGR01128">
    <property type="entry name" value="holA"/>
    <property type="match status" value="1"/>
</dbReference>
<keyword evidence="2 9" id="KW-0808">Transferase</keyword>